<feature type="non-terminal residue" evidence="2">
    <location>
        <position position="191"/>
    </location>
</feature>
<evidence type="ECO:0000256" key="1">
    <source>
        <dbReference type="SAM" id="SignalP"/>
    </source>
</evidence>
<keyword evidence="3" id="KW-1185">Reference proteome</keyword>
<feature type="chain" id="PRO_5043385008" evidence="1">
    <location>
        <begin position="18"/>
        <end position="191"/>
    </location>
</feature>
<evidence type="ECO:0000313" key="2">
    <source>
        <dbReference type="EMBL" id="KAK8732200.1"/>
    </source>
</evidence>
<dbReference type="EMBL" id="JARKIK010000058">
    <property type="protein sequence ID" value="KAK8732200.1"/>
    <property type="molecule type" value="Genomic_DNA"/>
</dbReference>
<proteinExistence type="predicted"/>
<reference evidence="2 3" key="1">
    <citation type="journal article" date="2024" name="BMC Genomics">
        <title>Genome assembly of redclaw crayfish (Cherax quadricarinatus) provides insights into its immune adaptation and hypoxia tolerance.</title>
        <authorList>
            <person name="Liu Z."/>
            <person name="Zheng J."/>
            <person name="Li H."/>
            <person name="Fang K."/>
            <person name="Wang S."/>
            <person name="He J."/>
            <person name="Zhou D."/>
            <person name="Weng S."/>
            <person name="Chi M."/>
            <person name="Gu Z."/>
            <person name="He J."/>
            <person name="Li F."/>
            <person name="Wang M."/>
        </authorList>
    </citation>
    <scope>NUCLEOTIDE SEQUENCE [LARGE SCALE GENOMIC DNA]</scope>
    <source>
        <strain evidence="2">ZL_2023a</strain>
    </source>
</reference>
<dbReference type="AlphaFoldDB" id="A0AAW0WMU5"/>
<gene>
    <name evidence="2" type="ORF">OTU49_007236</name>
</gene>
<dbReference type="Proteomes" id="UP001445076">
    <property type="component" value="Unassembled WGS sequence"/>
</dbReference>
<accession>A0AAW0WMU5</accession>
<evidence type="ECO:0000313" key="3">
    <source>
        <dbReference type="Proteomes" id="UP001445076"/>
    </source>
</evidence>
<keyword evidence="1" id="KW-0732">Signal</keyword>
<organism evidence="2 3">
    <name type="scientific">Cherax quadricarinatus</name>
    <name type="common">Australian red claw crayfish</name>
    <dbReference type="NCBI Taxonomy" id="27406"/>
    <lineage>
        <taxon>Eukaryota</taxon>
        <taxon>Metazoa</taxon>
        <taxon>Ecdysozoa</taxon>
        <taxon>Arthropoda</taxon>
        <taxon>Crustacea</taxon>
        <taxon>Multicrustacea</taxon>
        <taxon>Malacostraca</taxon>
        <taxon>Eumalacostraca</taxon>
        <taxon>Eucarida</taxon>
        <taxon>Decapoda</taxon>
        <taxon>Pleocyemata</taxon>
        <taxon>Astacidea</taxon>
        <taxon>Parastacoidea</taxon>
        <taxon>Parastacidae</taxon>
        <taxon>Cherax</taxon>
    </lineage>
</organism>
<feature type="signal peptide" evidence="1">
    <location>
        <begin position="1"/>
        <end position="17"/>
    </location>
</feature>
<name>A0AAW0WMU5_CHEQU</name>
<protein>
    <submittedName>
        <fullName evidence="2">Uncharacterized protein</fullName>
    </submittedName>
</protein>
<sequence length="191" mass="20754">MQLRALLSLLTLGSVACEFGHKSSATGGPAKQLASDVAEITNSEGKGSASFMHKTSVKGVVHERNPATSGSAQFLMLNPFYVPMTPTATASPSVSTPPINPRSARQLDKRLTNDGNTSSYISSSFNIRDGRKFKRQITQLKKMKCKPHFRKVYVRDVLAESSDHLDKRLFPQVVAVKRCCASCSYCGNNVG</sequence>
<comment type="caution">
    <text evidence="2">The sequence shown here is derived from an EMBL/GenBank/DDBJ whole genome shotgun (WGS) entry which is preliminary data.</text>
</comment>
<dbReference type="PROSITE" id="PS51257">
    <property type="entry name" value="PROKAR_LIPOPROTEIN"/>
    <property type="match status" value="1"/>
</dbReference>